<accession>A0A6G4U9F2</accession>
<dbReference type="RefSeq" id="WP_165241554.1">
    <property type="nucleotide sequence ID" value="NZ_JAAKZV010000176.1"/>
</dbReference>
<sequence length="256" mass="28128">MTTPDMAFASGYDERQPVLVLLDTSESMGRPQESPRIDALNQRLGAWFEGVRAQARLRARIEVCLIAFATQVDVYHPKLQRLVPAGERPTDEFFAPVGELTPPRLEAGGYTCMAAALRTALDLARERHEALRARRVPVRRPFIWMLTDGAPSDELGYEQSAADLAPLAARLRAAEQAGECVLQAIGVAGADRELLEVLAPKGTAMLADLDFGQILDHLFTSSDRVDPAATADETHAEIARQAELRRRLTAMEEGLR</sequence>
<proteinExistence type="predicted"/>
<protein>
    <submittedName>
        <fullName evidence="2">VWA domain-containing protein</fullName>
    </submittedName>
</protein>
<comment type="caution">
    <text evidence="2">The sequence shown here is derived from an EMBL/GenBank/DDBJ whole genome shotgun (WGS) entry which is preliminary data.</text>
</comment>
<dbReference type="SUPFAM" id="SSF53300">
    <property type="entry name" value="vWA-like"/>
    <property type="match status" value="1"/>
</dbReference>
<dbReference type="InterPro" id="IPR002035">
    <property type="entry name" value="VWF_A"/>
</dbReference>
<name>A0A6G4U9F2_9ACTN</name>
<gene>
    <name evidence="2" type="ORF">G5C51_29425</name>
</gene>
<evidence type="ECO:0000259" key="1">
    <source>
        <dbReference type="PROSITE" id="PS50234"/>
    </source>
</evidence>
<dbReference type="InterPro" id="IPR036465">
    <property type="entry name" value="vWFA_dom_sf"/>
</dbReference>
<reference evidence="2 3" key="1">
    <citation type="submission" date="2020-02" db="EMBL/GenBank/DDBJ databases">
        <title>Whole-genome analyses of novel actinobacteria.</title>
        <authorList>
            <person name="Sahin N."/>
        </authorList>
    </citation>
    <scope>NUCLEOTIDE SEQUENCE [LARGE SCALE GENOMIC DNA]</scope>
    <source>
        <strain evidence="2 3">A7024</strain>
    </source>
</reference>
<dbReference type="Proteomes" id="UP000481583">
    <property type="component" value="Unassembled WGS sequence"/>
</dbReference>
<keyword evidence="3" id="KW-1185">Reference proteome</keyword>
<dbReference type="Gene3D" id="3.40.50.410">
    <property type="entry name" value="von Willebrand factor, type A domain"/>
    <property type="match status" value="1"/>
</dbReference>
<feature type="domain" description="VWFA" evidence="1">
    <location>
        <begin position="17"/>
        <end position="238"/>
    </location>
</feature>
<evidence type="ECO:0000313" key="2">
    <source>
        <dbReference type="EMBL" id="NGN68008.1"/>
    </source>
</evidence>
<organism evidence="2 3">
    <name type="scientific">Streptomyces coryli</name>
    <dbReference type="NCBI Taxonomy" id="1128680"/>
    <lineage>
        <taxon>Bacteria</taxon>
        <taxon>Bacillati</taxon>
        <taxon>Actinomycetota</taxon>
        <taxon>Actinomycetes</taxon>
        <taxon>Kitasatosporales</taxon>
        <taxon>Streptomycetaceae</taxon>
        <taxon>Streptomyces</taxon>
    </lineage>
</organism>
<dbReference type="EMBL" id="JAAKZV010000176">
    <property type="protein sequence ID" value="NGN68008.1"/>
    <property type="molecule type" value="Genomic_DNA"/>
</dbReference>
<dbReference type="PROSITE" id="PS50234">
    <property type="entry name" value="VWFA"/>
    <property type="match status" value="1"/>
</dbReference>
<evidence type="ECO:0000313" key="3">
    <source>
        <dbReference type="Proteomes" id="UP000481583"/>
    </source>
</evidence>
<dbReference type="AlphaFoldDB" id="A0A6G4U9F2"/>